<gene>
    <name evidence="1" type="ORF">PVK06_018140</name>
</gene>
<reference evidence="1 2" key="1">
    <citation type="submission" date="2023-03" db="EMBL/GenBank/DDBJ databases">
        <title>WGS of Gossypium arboreum.</title>
        <authorList>
            <person name="Yu D."/>
        </authorList>
    </citation>
    <scope>NUCLEOTIDE SEQUENCE [LARGE SCALE GENOMIC DNA]</scope>
    <source>
        <tissue evidence="1">Leaf</tissue>
    </source>
</reference>
<protein>
    <submittedName>
        <fullName evidence="1">Uncharacterized protein</fullName>
    </submittedName>
</protein>
<keyword evidence="2" id="KW-1185">Reference proteome</keyword>
<dbReference type="EMBL" id="JARKNE010000005">
    <property type="protein sequence ID" value="KAK5834263.1"/>
    <property type="molecule type" value="Genomic_DNA"/>
</dbReference>
<evidence type="ECO:0000313" key="2">
    <source>
        <dbReference type="Proteomes" id="UP001358586"/>
    </source>
</evidence>
<dbReference type="Proteomes" id="UP001358586">
    <property type="component" value="Chromosome 5"/>
</dbReference>
<sequence length="85" mass="9582">MVTEGITTRLQKDMALKQNELTLLQAKFNHLDTMIDAHLKDFQEGIKNKVCSGLHSKIHSLFEQYFDQIPTIVVIGLVSNKGKGI</sequence>
<proteinExistence type="predicted"/>
<organism evidence="1 2">
    <name type="scientific">Gossypium arboreum</name>
    <name type="common">Tree cotton</name>
    <name type="synonym">Gossypium nanking</name>
    <dbReference type="NCBI Taxonomy" id="29729"/>
    <lineage>
        <taxon>Eukaryota</taxon>
        <taxon>Viridiplantae</taxon>
        <taxon>Streptophyta</taxon>
        <taxon>Embryophyta</taxon>
        <taxon>Tracheophyta</taxon>
        <taxon>Spermatophyta</taxon>
        <taxon>Magnoliopsida</taxon>
        <taxon>eudicotyledons</taxon>
        <taxon>Gunneridae</taxon>
        <taxon>Pentapetalae</taxon>
        <taxon>rosids</taxon>
        <taxon>malvids</taxon>
        <taxon>Malvales</taxon>
        <taxon>Malvaceae</taxon>
        <taxon>Malvoideae</taxon>
        <taxon>Gossypium</taxon>
    </lineage>
</organism>
<name>A0ABR0Q5V4_GOSAR</name>
<comment type="caution">
    <text evidence="1">The sequence shown here is derived from an EMBL/GenBank/DDBJ whole genome shotgun (WGS) entry which is preliminary data.</text>
</comment>
<evidence type="ECO:0000313" key="1">
    <source>
        <dbReference type="EMBL" id="KAK5834263.1"/>
    </source>
</evidence>
<accession>A0ABR0Q5V4</accession>